<protein>
    <submittedName>
        <fullName evidence="2">Protein phosphatase</fullName>
        <ecNumber evidence="2">3.1.3.16</ecNumber>
    </submittedName>
</protein>
<dbReference type="Gene3D" id="3.60.40.10">
    <property type="entry name" value="PPM-type phosphatase domain"/>
    <property type="match status" value="1"/>
</dbReference>
<dbReference type="EMBL" id="JACHGF010000016">
    <property type="protein sequence ID" value="MBB5287336.1"/>
    <property type="molecule type" value="Genomic_DNA"/>
</dbReference>
<keyword evidence="2" id="KW-0378">Hydrolase</keyword>
<dbReference type="SMART" id="SM00332">
    <property type="entry name" value="PP2Cc"/>
    <property type="match status" value="1"/>
</dbReference>
<dbReference type="InterPro" id="IPR036457">
    <property type="entry name" value="PPM-type-like_dom_sf"/>
</dbReference>
<reference evidence="2 3" key="1">
    <citation type="submission" date="2020-08" db="EMBL/GenBank/DDBJ databases">
        <title>Genomic Encyclopedia of Type Strains, Phase IV (KMG-IV): sequencing the most valuable type-strain genomes for metagenomic binning, comparative biology and taxonomic classification.</title>
        <authorList>
            <person name="Goeker M."/>
        </authorList>
    </citation>
    <scope>NUCLEOTIDE SEQUENCE [LARGE SCALE GENOMIC DNA]</scope>
    <source>
        <strain evidence="2 3">DSM 105074</strain>
    </source>
</reference>
<dbReference type="PANTHER" id="PTHR13832">
    <property type="entry name" value="PROTEIN PHOSPHATASE 2C"/>
    <property type="match status" value="1"/>
</dbReference>
<organism evidence="2 3">
    <name type="scientific">Rhabdobacter roseus</name>
    <dbReference type="NCBI Taxonomy" id="1655419"/>
    <lineage>
        <taxon>Bacteria</taxon>
        <taxon>Pseudomonadati</taxon>
        <taxon>Bacteroidota</taxon>
        <taxon>Cytophagia</taxon>
        <taxon>Cytophagales</taxon>
        <taxon>Cytophagaceae</taxon>
        <taxon>Rhabdobacter</taxon>
    </lineage>
</organism>
<dbReference type="EC" id="3.1.3.16" evidence="2"/>
<dbReference type="PANTHER" id="PTHR13832:SF827">
    <property type="entry name" value="PROTEIN PHOSPHATASE 1L"/>
    <property type="match status" value="1"/>
</dbReference>
<sequence length="287" mass="31742">MFWNRKRKKKMEEEVFRSSGEEGSDLRAVLLSDVGCVRTNNEDAARFVRPTDPAVRQQKGYLAVLADGMGGHAAGEVASQMAVELVAETYYERTESNEESLYLALSRANRAVWQAAGRNARQRGMGTTCTAVAILDATLYVAHVGDSRLYLLKKGQLFQLTTDHTHVQTLVEQGVITPGEAISHPERNVLTRALGTHNQVEIDAFEAPQLLESEDRLLLCSDGLYDYLNAEEIAEHMNLSPISEAVRAMIELAKQRGGHDNITVLLMERVSAATFQSARPTVKLDVL</sequence>
<dbReference type="NCBIfam" id="NF033484">
    <property type="entry name" value="Stp1_PP2C_phos"/>
    <property type="match status" value="1"/>
</dbReference>
<dbReference type="AlphaFoldDB" id="A0A840TSI8"/>
<feature type="domain" description="PPM-type phosphatase" evidence="1">
    <location>
        <begin position="28"/>
        <end position="269"/>
    </location>
</feature>
<dbReference type="SUPFAM" id="SSF81606">
    <property type="entry name" value="PP2C-like"/>
    <property type="match status" value="1"/>
</dbReference>
<evidence type="ECO:0000259" key="1">
    <source>
        <dbReference type="PROSITE" id="PS51746"/>
    </source>
</evidence>
<comment type="caution">
    <text evidence="2">The sequence shown here is derived from an EMBL/GenBank/DDBJ whole genome shotgun (WGS) entry which is preliminary data.</text>
</comment>
<accession>A0A840TSI8</accession>
<dbReference type="Proteomes" id="UP000557307">
    <property type="component" value="Unassembled WGS sequence"/>
</dbReference>
<proteinExistence type="predicted"/>
<keyword evidence="3" id="KW-1185">Reference proteome</keyword>
<dbReference type="InterPro" id="IPR001932">
    <property type="entry name" value="PPM-type_phosphatase-like_dom"/>
</dbReference>
<dbReference type="CDD" id="cd00143">
    <property type="entry name" value="PP2Cc"/>
    <property type="match status" value="1"/>
</dbReference>
<dbReference type="Pfam" id="PF13672">
    <property type="entry name" value="PP2C_2"/>
    <property type="match status" value="1"/>
</dbReference>
<dbReference type="GO" id="GO:0004722">
    <property type="term" value="F:protein serine/threonine phosphatase activity"/>
    <property type="evidence" value="ECO:0007669"/>
    <property type="project" value="UniProtKB-EC"/>
</dbReference>
<name>A0A840TSI8_9BACT</name>
<dbReference type="PROSITE" id="PS51746">
    <property type="entry name" value="PPM_2"/>
    <property type="match status" value="1"/>
</dbReference>
<dbReference type="InterPro" id="IPR015655">
    <property type="entry name" value="PP2C"/>
</dbReference>
<evidence type="ECO:0000313" key="2">
    <source>
        <dbReference type="EMBL" id="MBB5287336.1"/>
    </source>
</evidence>
<dbReference type="RefSeq" id="WP_184179335.1">
    <property type="nucleotide sequence ID" value="NZ_JACHGF010000016.1"/>
</dbReference>
<gene>
    <name evidence="2" type="ORF">HNQ92_005499</name>
</gene>
<dbReference type="SMART" id="SM00331">
    <property type="entry name" value="PP2C_SIG"/>
    <property type="match status" value="1"/>
</dbReference>
<evidence type="ECO:0000313" key="3">
    <source>
        <dbReference type="Proteomes" id="UP000557307"/>
    </source>
</evidence>